<feature type="region of interest" description="Disordered" evidence="1">
    <location>
        <begin position="89"/>
        <end position="152"/>
    </location>
</feature>
<feature type="region of interest" description="Disordered" evidence="1">
    <location>
        <begin position="324"/>
        <end position="348"/>
    </location>
</feature>
<feature type="transmembrane region" description="Helical" evidence="2">
    <location>
        <begin position="71"/>
        <end position="92"/>
    </location>
</feature>
<evidence type="ECO:0000256" key="2">
    <source>
        <dbReference type="SAM" id="Phobius"/>
    </source>
</evidence>
<feature type="region of interest" description="Disordered" evidence="1">
    <location>
        <begin position="185"/>
        <end position="208"/>
    </location>
</feature>
<reference evidence="4" key="1">
    <citation type="journal article" date="2019" name="Int. J. Syst. Evol. Microbiol.">
        <title>The Global Catalogue of Microorganisms (GCM) 10K type strain sequencing project: providing services to taxonomists for standard genome sequencing and annotation.</title>
        <authorList>
            <consortium name="The Broad Institute Genomics Platform"/>
            <consortium name="The Broad Institute Genome Sequencing Center for Infectious Disease"/>
            <person name="Wu L."/>
            <person name="Ma J."/>
        </authorList>
    </citation>
    <scope>NUCLEOTIDE SEQUENCE [LARGE SCALE GENOMIC DNA]</scope>
    <source>
        <strain evidence="4">JCM 6307</strain>
    </source>
</reference>
<proteinExistence type="predicted"/>
<evidence type="ECO:0000313" key="4">
    <source>
        <dbReference type="Proteomes" id="UP001501358"/>
    </source>
</evidence>
<feature type="compositionally biased region" description="Gly residues" evidence="1">
    <location>
        <begin position="420"/>
        <end position="429"/>
    </location>
</feature>
<keyword evidence="2" id="KW-0472">Membrane</keyword>
<dbReference type="RefSeq" id="WP_344383559.1">
    <property type="nucleotide sequence ID" value="NZ_BAAATA010000014.1"/>
</dbReference>
<keyword evidence="2" id="KW-1133">Transmembrane helix</keyword>
<dbReference type="EMBL" id="BAAATA010000014">
    <property type="protein sequence ID" value="GAA2490620.1"/>
    <property type="molecule type" value="Genomic_DNA"/>
</dbReference>
<organism evidence="3 4">
    <name type="scientific">Streptomyces thermolineatus</name>
    <dbReference type="NCBI Taxonomy" id="44033"/>
    <lineage>
        <taxon>Bacteria</taxon>
        <taxon>Bacillati</taxon>
        <taxon>Actinomycetota</taxon>
        <taxon>Actinomycetes</taxon>
        <taxon>Kitasatosporales</taxon>
        <taxon>Streptomycetaceae</taxon>
        <taxon>Streptomyces</taxon>
    </lineage>
</organism>
<accession>A0ABP5Z8U7</accession>
<feature type="region of interest" description="Disordered" evidence="1">
    <location>
        <begin position="1"/>
        <end position="73"/>
    </location>
</feature>
<evidence type="ECO:0000313" key="3">
    <source>
        <dbReference type="EMBL" id="GAA2490620.1"/>
    </source>
</evidence>
<feature type="region of interest" description="Disordered" evidence="1">
    <location>
        <begin position="504"/>
        <end position="530"/>
    </location>
</feature>
<dbReference type="Proteomes" id="UP001501358">
    <property type="component" value="Unassembled WGS sequence"/>
</dbReference>
<feature type="compositionally biased region" description="Low complexity" evidence="1">
    <location>
        <begin position="91"/>
        <end position="108"/>
    </location>
</feature>
<gene>
    <name evidence="3" type="ORF">GCM10010406_28430</name>
</gene>
<feature type="region of interest" description="Disordered" evidence="1">
    <location>
        <begin position="409"/>
        <end position="434"/>
    </location>
</feature>
<comment type="caution">
    <text evidence="3">The sequence shown here is derived from an EMBL/GenBank/DDBJ whole genome shotgun (WGS) entry which is preliminary data.</text>
</comment>
<feature type="compositionally biased region" description="Low complexity" evidence="1">
    <location>
        <begin position="16"/>
        <end position="63"/>
    </location>
</feature>
<name>A0ABP5Z8U7_9ACTN</name>
<evidence type="ECO:0000256" key="1">
    <source>
        <dbReference type="SAM" id="MobiDB-lite"/>
    </source>
</evidence>
<sequence length="530" mass="53058">MASEQTPQDRPDEAAADTGTADTAPGDADTAPEAAGTGTSTSTSTSTSDVTPPSSATATVSGPPRRRRSRATVAAVAAAVLLAGGGSAYWAATADGGPAGSSSPAAGGERPEPLRIDGLPGAGGPPGQIAPGEPDPNGAVYRATGKLPEGPDSAHVYTTAGKVPRQDVVRLAKALGLKGSPRLADGTWSLPGDPGEGPSLQVTEGSPGNWTFSRPGATGGDPVSAERAQRAAAPLWKALGLEDPEVDASATSGAVRTVTASPEVGGLPTEGREAGAQIGPDGEVVSAHGMLAALQKKPGAYPVVSAKKALELLNAGAPGDDLGIASCPSAPVPPPSDPKKEAPGPGEVAPCVPSKAPVQEVRGARFGLSAQSVEGRQALVPSWLFDVAQPGVERTHPVAQIAVDPRYLDVPPQEDPSAPAGGGDVGAGAGTSPEPLSYSADGRTLTLYFWGGVCHTYRAVAEESADRVTVEISGRPDRPDRACIMIAERTSVKVRLDEPLGDRAVVEAGSGDPVPARSGGAAKEQGEDAR</sequence>
<keyword evidence="2" id="KW-0812">Transmembrane</keyword>
<protein>
    <submittedName>
        <fullName evidence="3">Membrane protein</fullName>
    </submittedName>
</protein>
<keyword evidence="4" id="KW-1185">Reference proteome</keyword>